<dbReference type="GO" id="GO:0005737">
    <property type="term" value="C:cytoplasm"/>
    <property type="evidence" value="ECO:0007669"/>
    <property type="project" value="TreeGrafter"/>
</dbReference>
<protein>
    <submittedName>
        <fullName evidence="10">Reverse transcriptase</fullName>
    </submittedName>
</protein>
<dbReference type="InterPro" id="IPR001930">
    <property type="entry name" value="Peptidase_M1"/>
</dbReference>
<dbReference type="PANTHER" id="PTHR11533">
    <property type="entry name" value="PROTEASE M1 ZINC METALLOPROTEASE"/>
    <property type="match status" value="1"/>
</dbReference>
<sequence>MIAVPEITFAAMENWGLVISHEKVMFYYEGDTDARFKEIVAFVTSHEIAHKWFGNLATLAWWDDTWLNEGFASFMQNMAVDFVHPEWNYFDAFAKSFLHPVFSPDSKKSSRPVYAPVNKPYEIQAMFEMITYYKGACIIRMMEHFLGKETFRSGLQEYIIGNAYRVVTHDDLWAYLTE</sequence>
<dbReference type="GO" id="GO:0070006">
    <property type="term" value="F:metalloaminopeptidase activity"/>
    <property type="evidence" value="ECO:0007669"/>
    <property type="project" value="TreeGrafter"/>
</dbReference>
<dbReference type="SUPFAM" id="SSF55486">
    <property type="entry name" value="Metalloproteases ('zincins'), catalytic domain"/>
    <property type="match status" value="1"/>
</dbReference>
<dbReference type="Pfam" id="PF01433">
    <property type="entry name" value="Peptidase_M1"/>
    <property type="match status" value="1"/>
</dbReference>
<comment type="caution">
    <text evidence="10">The sequence shown here is derived from an EMBL/GenBank/DDBJ whole genome shotgun (WGS) entry which is preliminary data.</text>
</comment>
<dbReference type="AlphaFoldDB" id="A0AAV3XUM4"/>
<evidence type="ECO:0000256" key="5">
    <source>
        <dbReference type="ARBA" id="ARBA00022723"/>
    </source>
</evidence>
<keyword evidence="3" id="KW-0031">Aminopeptidase</keyword>
<comment type="similarity">
    <text evidence="2">Belongs to the peptidase M1 family.</text>
</comment>
<gene>
    <name evidence="10" type="ORF">PoB_000057800</name>
</gene>
<keyword evidence="7" id="KW-0862">Zinc</keyword>
<dbReference type="Gene3D" id="1.10.390.10">
    <property type="entry name" value="Neutral Protease Domain 2"/>
    <property type="match status" value="1"/>
</dbReference>
<evidence type="ECO:0000259" key="9">
    <source>
        <dbReference type="Pfam" id="PF01433"/>
    </source>
</evidence>
<dbReference type="GO" id="GO:0008270">
    <property type="term" value="F:zinc ion binding"/>
    <property type="evidence" value="ECO:0007669"/>
    <property type="project" value="InterPro"/>
</dbReference>
<accession>A0AAV3XUM4</accession>
<dbReference type="PANTHER" id="PTHR11533:SF294">
    <property type="entry name" value="THYROTROPIN-RELEASING HORMONE-DEGRADING ECTOENZYME"/>
    <property type="match status" value="1"/>
</dbReference>
<evidence type="ECO:0000256" key="2">
    <source>
        <dbReference type="ARBA" id="ARBA00010136"/>
    </source>
</evidence>
<keyword evidence="10" id="KW-0548">Nucleotidyltransferase</keyword>
<dbReference type="GO" id="GO:0003964">
    <property type="term" value="F:RNA-directed DNA polymerase activity"/>
    <property type="evidence" value="ECO:0007669"/>
    <property type="project" value="UniProtKB-KW"/>
</dbReference>
<evidence type="ECO:0000256" key="3">
    <source>
        <dbReference type="ARBA" id="ARBA00022438"/>
    </source>
</evidence>
<feature type="domain" description="Peptidase M1 membrane alanine aminopeptidase" evidence="9">
    <location>
        <begin position="1"/>
        <end position="178"/>
    </location>
</feature>
<dbReference type="InterPro" id="IPR050344">
    <property type="entry name" value="Peptidase_M1_aminopeptidases"/>
</dbReference>
<dbReference type="EMBL" id="BLXT01000055">
    <property type="protein sequence ID" value="GFN74072.1"/>
    <property type="molecule type" value="Genomic_DNA"/>
</dbReference>
<name>A0AAV3XUM4_9GAST</name>
<feature type="non-terminal residue" evidence="10">
    <location>
        <position position="178"/>
    </location>
</feature>
<keyword evidence="10" id="KW-0808">Transferase</keyword>
<dbReference type="FunFam" id="1.10.390.10:FF:000013">
    <property type="entry name" value="Aminopeptidase N"/>
    <property type="match status" value="1"/>
</dbReference>
<evidence type="ECO:0000256" key="4">
    <source>
        <dbReference type="ARBA" id="ARBA00022670"/>
    </source>
</evidence>
<proteinExistence type="inferred from homology"/>
<keyword evidence="10" id="KW-0695">RNA-directed DNA polymerase</keyword>
<evidence type="ECO:0000256" key="6">
    <source>
        <dbReference type="ARBA" id="ARBA00022801"/>
    </source>
</evidence>
<keyword evidence="5" id="KW-0479">Metal-binding</keyword>
<evidence type="ECO:0000256" key="8">
    <source>
        <dbReference type="ARBA" id="ARBA00023049"/>
    </source>
</evidence>
<keyword evidence="6" id="KW-0378">Hydrolase</keyword>
<dbReference type="GO" id="GO:0006508">
    <property type="term" value="P:proteolysis"/>
    <property type="evidence" value="ECO:0007669"/>
    <property type="project" value="UniProtKB-KW"/>
</dbReference>
<comment type="cofactor">
    <cofactor evidence="1">
        <name>Zn(2+)</name>
        <dbReference type="ChEBI" id="CHEBI:29105"/>
    </cofactor>
</comment>
<organism evidence="10 11">
    <name type="scientific">Plakobranchus ocellatus</name>
    <dbReference type="NCBI Taxonomy" id="259542"/>
    <lineage>
        <taxon>Eukaryota</taxon>
        <taxon>Metazoa</taxon>
        <taxon>Spiralia</taxon>
        <taxon>Lophotrochozoa</taxon>
        <taxon>Mollusca</taxon>
        <taxon>Gastropoda</taxon>
        <taxon>Heterobranchia</taxon>
        <taxon>Euthyneura</taxon>
        <taxon>Panpulmonata</taxon>
        <taxon>Sacoglossa</taxon>
        <taxon>Placobranchoidea</taxon>
        <taxon>Plakobranchidae</taxon>
        <taxon>Plakobranchus</taxon>
    </lineage>
</organism>
<evidence type="ECO:0000313" key="10">
    <source>
        <dbReference type="EMBL" id="GFN74072.1"/>
    </source>
</evidence>
<reference evidence="10 11" key="1">
    <citation type="journal article" date="2021" name="Elife">
        <title>Chloroplast acquisition without the gene transfer in kleptoplastic sea slugs, Plakobranchus ocellatus.</title>
        <authorList>
            <person name="Maeda T."/>
            <person name="Takahashi S."/>
            <person name="Yoshida T."/>
            <person name="Shimamura S."/>
            <person name="Takaki Y."/>
            <person name="Nagai Y."/>
            <person name="Toyoda A."/>
            <person name="Suzuki Y."/>
            <person name="Arimoto A."/>
            <person name="Ishii H."/>
            <person name="Satoh N."/>
            <person name="Nishiyama T."/>
            <person name="Hasebe M."/>
            <person name="Maruyama T."/>
            <person name="Minagawa J."/>
            <person name="Obokata J."/>
            <person name="Shigenobu S."/>
        </authorList>
    </citation>
    <scope>NUCLEOTIDE SEQUENCE [LARGE SCALE GENOMIC DNA]</scope>
</reference>
<dbReference type="GO" id="GO:0042277">
    <property type="term" value="F:peptide binding"/>
    <property type="evidence" value="ECO:0007669"/>
    <property type="project" value="TreeGrafter"/>
</dbReference>
<keyword evidence="11" id="KW-1185">Reference proteome</keyword>
<evidence type="ECO:0000256" key="7">
    <source>
        <dbReference type="ARBA" id="ARBA00022833"/>
    </source>
</evidence>
<dbReference type="GO" id="GO:0016020">
    <property type="term" value="C:membrane"/>
    <property type="evidence" value="ECO:0007669"/>
    <property type="project" value="TreeGrafter"/>
</dbReference>
<dbReference type="InterPro" id="IPR027268">
    <property type="entry name" value="Peptidase_M4/M1_CTD_sf"/>
</dbReference>
<keyword evidence="4" id="KW-0645">Protease</keyword>
<dbReference type="Proteomes" id="UP000735302">
    <property type="component" value="Unassembled WGS sequence"/>
</dbReference>
<dbReference type="GO" id="GO:0043171">
    <property type="term" value="P:peptide catabolic process"/>
    <property type="evidence" value="ECO:0007669"/>
    <property type="project" value="TreeGrafter"/>
</dbReference>
<dbReference type="InterPro" id="IPR014782">
    <property type="entry name" value="Peptidase_M1_dom"/>
</dbReference>
<evidence type="ECO:0000256" key="1">
    <source>
        <dbReference type="ARBA" id="ARBA00001947"/>
    </source>
</evidence>
<keyword evidence="8" id="KW-0482">Metalloprotease</keyword>
<dbReference type="PRINTS" id="PR00756">
    <property type="entry name" value="ALADIPTASE"/>
</dbReference>
<evidence type="ECO:0000313" key="11">
    <source>
        <dbReference type="Proteomes" id="UP000735302"/>
    </source>
</evidence>
<dbReference type="GO" id="GO:0005615">
    <property type="term" value="C:extracellular space"/>
    <property type="evidence" value="ECO:0007669"/>
    <property type="project" value="TreeGrafter"/>
</dbReference>